<evidence type="ECO:0000313" key="2">
    <source>
        <dbReference type="EMBL" id="TLS73051.1"/>
    </source>
</evidence>
<name>A0A1C0B801_9BACT</name>
<gene>
    <name evidence="1" type="ORF">AAX29_00731</name>
    <name evidence="2" type="ORF">FE246_00805</name>
</gene>
<dbReference type="OrthoDB" id="5346316at2"/>
<evidence type="ECO:0000313" key="1">
    <source>
        <dbReference type="EMBL" id="OCL99681.1"/>
    </source>
</evidence>
<reference evidence="2 4" key="3">
    <citation type="submission" date="2019-05" db="EMBL/GenBank/DDBJ databases">
        <title>Arcobacter cibarius and Arcobacter thereius providing challenges in identification an antibiotic susceptibility and Quinolone resistance.</title>
        <authorList>
            <person name="Busch A."/>
            <person name="Hanel I."/>
            <person name="Hotzel H."/>
            <person name="Tomaso H."/>
        </authorList>
    </citation>
    <scope>NUCLEOTIDE SEQUENCE [LARGE SCALE GENOMIC DNA]</scope>
    <source>
        <strain evidence="2 4">17CS1191_2</strain>
    </source>
</reference>
<proteinExistence type="predicted"/>
<reference evidence="1" key="1">
    <citation type="submission" date="2015-05" db="EMBL/GenBank/DDBJ databases">
        <authorList>
            <person name="Wang D.B."/>
            <person name="Wang M."/>
        </authorList>
    </citation>
    <scope>NUCLEOTIDE SEQUENCE [LARGE SCALE GENOMIC DNA]</scope>
    <source>
        <strain evidence="1">DU22</strain>
    </source>
</reference>
<protein>
    <submittedName>
        <fullName evidence="1">Uncharacterized protein</fullName>
    </submittedName>
</protein>
<dbReference type="EMBL" id="LCUJ01000002">
    <property type="protein sequence ID" value="OCL99681.1"/>
    <property type="molecule type" value="Genomic_DNA"/>
</dbReference>
<dbReference type="Proteomes" id="UP000308001">
    <property type="component" value="Unassembled WGS sequence"/>
</dbReference>
<evidence type="ECO:0000313" key="3">
    <source>
        <dbReference type="Proteomes" id="UP000093281"/>
    </source>
</evidence>
<dbReference type="AlphaFoldDB" id="A0A1C0B801"/>
<dbReference type="STRING" id="544718.AAX25_00353"/>
<comment type="caution">
    <text evidence="1">The sequence shown here is derived from an EMBL/GenBank/DDBJ whole genome shotgun (WGS) entry which is preliminary data.</text>
</comment>
<accession>A0A1C0B801</accession>
<dbReference type="PATRIC" id="fig|544718.51.peg.712"/>
<dbReference type="Proteomes" id="UP000093281">
    <property type="component" value="Unassembled WGS sequence"/>
</dbReference>
<sequence>MKKILFIIIIIAISVAVYFTLTAKDVKSTTKVAQEVEEDYSTLDVKKECNVEVNGLQKVIETAEKYNKIAIEHKVEFMRFGMKNSQYIELSKNAIAKNEKEVALVDNKGKATGDIVSTEFATWRACSFAISALTQEIQSKKTWRLASPSDEYKY</sequence>
<evidence type="ECO:0000313" key="4">
    <source>
        <dbReference type="Proteomes" id="UP000308001"/>
    </source>
</evidence>
<organism evidence="1 3">
    <name type="scientific">Aliarcobacter thereius</name>
    <dbReference type="NCBI Taxonomy" id="544718"/>
    <lineage>
        <taxon>Bacteria</taxon>
        <taxon>Pseudomonadati</taxon>
        <taxon>Campylobacterota</taxon>
        <taxon>Epsilonproteobacteria</taxon>
        <taxon>Campylobacterales</taxon>
        <taxon>Arcobacteraceae</taxon>
        <taxon>Aliarcobacter</taxon>
    </lineage>
</organism>
<reference evidence="3" key="2">
    <citation type="submission" date="2015-05" db="EMBL/GenBank/DDBJ databases">
        <authorList>
            <person name="Rovetto F."/>
            <person name="Cocolin L."/>
            <person name="Illeghems K."/>
            <person name="Van Nieuwerburgh F."/>
            <person name="Houf K."/>
        </authorList>
    </citation>
    <scope>NUCLEOTIDE SEQUENCE [LARGE SCALE GENOMIC DNA]</scope>
    <source>
        <strain evidence="3">DU22</strain>
    </source>
</reference>
<dbReference type="EMBL" id="VBUF01000001">
    <property type="protein sequence ID" value="TLS73051.1"/>
    <property type="molecule type" value="Genomic_DNA"/>
</dbReference>
<dbReference type="RefSeq" id="WP_066185655.1">
    <property type="nucleotide sequence ID" value="NZ_LCUJ01000002.1"/>
</dbReference>